<dbReference type="GO" id="GO:0006508">
    <property type="term" value="P:proteolysis"/>
    <property type="evidence" value="ECO:0007669"/>
    <property type="project" value="UniProtKB-KW"/>
</dbReference>
<dbReference type="SUPFAM" id="SSF55486">
    <property type="entry name" value="Metalloproteases ('zincins'), catalytic domain"/>
    <property type="match status" value="1"/>
</dbReference>
<accession>A0A7W9Z188</accession>
<gene>
    <name evidence="6" type="ORF">HNQ75_004066</name>
</gene>
<name>A0A7W9Z188_9HYPH</name>
<keyword evidence="1" id="KW-0645">Protease</keyword>
<dbReference type="InterPro" id="IPR021190">
    <property type="entry name" value="Pept_M10A"/>
</dbReference>
<feature type="domain" description="Peptidase metallopeptidase" evidence="5">
    <location>
        <begin position="6"/>
        <end position="177"/>
    </location>
</feature>
<dbReference type="AlphaFoldDB" id="A0A7W9Z188"/>
<evidence type="ECO:0000256" key="3">
    <source>
        <dbReference type="ARBA" id="ARBA00022801"/>
    </source>
</evidence>
<organism evidence="6 7">
    <name type="scientific">Pseudorhizobium flavum</name>
    <dbReference type="NCBI Taxonomy" id="1335061"/>
    <lineage>
        <taxon>Bacteria</taxon>
        <taxon>Pseudomonadati</taxon>
        <taxon>Pseudomonadota</taxon>
        <taxon>Alphaproteobacteria</taxon>
        <taxon>Hyphomicrobiales</taxon>
        <taxon>Rhizobiaceae</taxon>
        <taxon>Rhizobium/Agrobacterium group</taxon>
        <taxon>Pseudorhizobium</taxon>
    </lineage>
</organism>
<evidence type="ECO:0000256" key="2">
    <source>
        <dbReference type="ARBA" id="ARBA00022723"/>
    </source>
</evidence>
<dbReference type="RefSeq" id="WP_152338526.1">
    <property type="nucleotide sequence ID" value="NZ_JACHEJ010000018.1"/>
</dbReference>
<proteinExistence type="predicted"/>
<dbReference type="InterPro" id="IPR025282">
    <property type="entry name" value="DUF4214"/>
</dbReference>
<evidence type="ECO:0000256" key="4">
    <source>
        <dbReference type="ARBA" id="ARBA00022833"/>
    </source>
</evidence>
<evidence type="ECO:0000313" key="7">
    <source>
        <dbReference type="Proteomes" id="UP000535501"/>
    </source>
</evidence>
<dbReference type="Pfam" id="PF13946">
    <property type="entry name" value="DUF4214"/>
    <property type="match status" value="1"/>
</dbReference>
<dbReference type="GO" id="GO:0004222">
    <property type="term" value="F:metalloendopeptidase activity"/>
    <property type="evidence" value="ECO:0007669"/>
    <property type="project" value="InterPro"/>
</dbReference>
<reference evidence="6 7" key="1">
    <citation type="submission" date="2020-08" db="EMBL/GenBank/DDBJ databases">
        <title>Genomic Encyclopedia of Type Strains, Phase IV (KMG-IV): sequencing the most valuable type-strain genomes for metagenomic binning, comparative biology and taxonomic classification.</title>
        <authorList>
            <person name="Goeker M."/>
        </authorList>
    </citation>
    <scope>NUCLEOTIDE SEQUENCE [LARGE SCALE GENOMIC DNA]</scope>
    <source>
        <strain evidence="6 7">DSM 102134</strain>
    </source>
</reference>
<dbReference type="PRINTS" id="PR00138">
    <property type="entry name" value="MATRIXIN"/>
</dbReference>
<dbReference type="Gene3D" id="3.40.390.10">
    <property type="entry name" value="Collagenase (Catalytic Domain)"/>
    <property type="match status" value="1"/>
</dbReference>
<keyword evidence="4" id="KW-0862">Zinc</keyword>
<keyword evidence="2" id="KW-0479">Metal-binding</keyword>
<dbReference type="Gene3D" id="1.10.3130.20">
    <property type="entry name" value="Phycobilisome linker domain"/>
    <property type="match status" value="1"/>
</dbReference>
<dbReference type="InterPro" id="IPR038255">
    <property type="entry name" value="PBS_linker_sf"/>
</dbReference>
<evidence type="ECO:0000256" key="1">
    <source>
        <dbReference type="ARBA" id="ARBA00022670"/>
    </source>
</evidence>
<dbReference type="Proteomes" id="UP000535501">
    <property type="component" value="Unassembled WGS sequence"/>
</dbReference>
<dbReference type="Pfam" id="PF00413">
    <property type="entry name" value="Peptidase_M10"/>
    <property type="match status" value="1"/>
</dbReference>
<dbReference type="InterPro" id="IPR024079">
    <property type="entry name" value="MetalloPept_cat_dom_sf"/>
</dbReference>
<dbReference type="SMART" id="SM00235">
    <property type="entry name" value="ZnMc"/>
    <property type="match status" value="1"/>
</dbReference>
<keyword evidence="7" id="KW-1185">Reference proteome</keyword>
<comment type="caution">
    <text evidence="6">The sequence shown here is derived from an EMBL/GenBank/DDBJ whole genome shotgun (WGS) entry which is preliminary data.</text>
</comment>
<dbReference type="EMBL" id="JACHEJ010000018">
    <property type="protein sequence ID" value="MBB6182077.1"/>
    <property type="molecule type" value="Genomic_DNA"/>
</dbReference>
<evidence type="ECO:0000259" key="5">
    <source>
        <dbReference type="SMART" id="SM00235"/>
    </source>
</evidence>
<dbReference type="InterPro" id="IPR006026">
    <property type="entry name" value="Peptidase_Metallo"/>
</dbReference>
<keyword evidence="3" id="KW-0378">Hydrolase</keyword>
<dbReference type="PANTHER" id="PTHR10201">
    <property type="entry name" value="MATRIX METALLOPROTEINASE"/>
    <property type="match status" value="1"/>
</dbReference>
<dbReference type="GO" id="GO:0031012">
    <property type="term" value="C:extracellular matrix"/>
    <property type="evidence" value="ECO:0007669"/>
    <property type="project" value="InterPro"/>
</dbReference>
<evidence type="ECO:0000313" key="6">
    <source>
        <dbReference type="EMBL" id="MBB6182077.1"/>
    </source>
</evidence>
<protein>
    <recommendedName>
        <fullName evidence="5">Peptidase metallopeptidase domain-containing protein</fullName>
    </recommendedName>
</protein>
<dbReference type="GO" id="GO:0008270">
    <property type="term" value="F:zinc ion binding"/>
    <property type="evidence" value="ECO:0007669"/>
    <property type="project" value="InterPro"/>
</dbReference>
<dbReference type="InterPro" id="IPR001818">
    <property type="entry name" value="Pept_M10_metallopeptidase"/>
</dbReference>
<sequence length="374" mass="39646">MSYVLEGPKWGNPGYGTSSGVITWSFAQLNWGGYEFDAIITDPAYQQGIRDALALWESVAQLDFHEVVDSASTMLRFGWDYIDGAYGTVGEASWSASSSDGTNYSITSAEIRFDTAETWSVRAGSGSSFFAVAVHEIGHALGLGHVDDPNQIMNPMLTDLQTLGPGDIAGMQILYGGRGFVATGGDDVFVLTSGNDVLDGLGGRDIAVMGGARTSFAITKSDDSLQVVGQGSDRLTSIERLVFTDGTLAFDFDGNAGQAYRIYQAAFDRTPDAGGLSYWIKSMDAGTSLADVAEGFVRSDEFTSIFGSNATDEAFVGGLYENILGREGEAAGISYWVEALEAGTSRATILYGFSESPENIVGTAPTIADGIWFA</sequence>